<keyword evidence="6 8" id="KW-0472">Membrane</keyword>
<protein>
    <submittedName>
        <fullName evidence="9">Uncharacterized protein</fullName>
    </submittedName>
</protein>
<feature type="transmembrane region" description="Helical" evidence="8">
    <location>
        <begin position="345"/>
        <end position="364"/>
    </location>
</feature>
<dbReference type="GO" id="GO:0016020">
    <property type="term" value="C:membrane"/>
    <property type="evidence" value="ECO:0007669"/>
    <property type="project" value="UniProtKB-SubCell"/>
</dbReference>
<feature type="transmembrane region" description="Helical" evidence="8">
    <location>
        <begin position="435"/>
        <end position="453"/>
    </location>
</feature>
<dbReference type="EMBL" id="CAJNNW010004657">
    <property type="protein sequence ID" value="CAE8646640.1"/>
    <property type="molecule type" value="Genomic_DNA"/>
</dbReference>
<dbReference type="AlphaFoldDB" id="A0A813I7S5"/>
<comment type="caution">
    <text evidence="9">The sequence shown here is derived from an EMBL/GenBank/DDBJ whole genome shotgun (WGS) entry which is preliminary data.</text>
</comment>
<feature type="region of interest" description="Disordered" evidence="7">
    <location>
        <begin position="372"/>
        <end position="391"/>
    </location>
</feature>
<accession>A0A813I7S5</accession>
<dbReference type="InterPro" id="IPR036259">
    <property type="entry name" value="MFS_trans_sf"/>
</dbReference>
<feature type="compositionally biased region" description="Basic and acidic residues" evidence="7">
    <location>
        <begin position="376"/>
        <end position="389"/>
    </location>
</feature>
<evidence type="ECO:0000256" key="4">
    <source>
        <dbReference type="ARBA" id="ARBA00022692"/>
    </source>
</evidence>
<feature type="transmembrane region" description="Helical" evidence="8">
    <location>
        <begin position="253"/>
        <end position="274"/>
    </location>
</feature>
<feature type="transmembrane region" description="Helical" evidence="8">
    <location>
        <begin position="572"/>
        <end position="594"/>
    </location>
</feature>
<evidence type="ECO:0000256" key="1">
    <source>
        <dbReference type="ARBA" id="ARBA00004141"/>
    </source>
</evidence>
<comment type="similarity">
    <text evidence="2">Belongs to the major facilitator superfamily. Folate-biopterin transporter (TC 2.A.71) family.</text>
</comment>
<proteinExistence type="inferred from homology"/>
<organism evidence="9 10">
    <name type="scientific">Polarella glacialis</name>
    <name type="common">Dinoflagellate</name>
    <dbReference type="NCBI Taxonomy" id="89957"/>
    <lineage>
        <taxon>Eukaryota</taxon>
        <taxon>Sar</taxon>
        <taxon>Alveolata</taxon>
        <taxon>Dinophyceae</taxon>
        <taxon>Suessiales</taxon>
        <taxon>Suessiaceae</taxon>
        <taxon>Polarella</taxon>
    </lineage>
</organism>
<dbReference type="Gene3D" id="1.20.1250.20">
    <property type="entry name" value="MFS general substrate transporter like domains"/>
    <property type="match status" value="1"/>
</dbReference>
<feature type="transmembrane region" description="Helical" evidence="8">
    <location>
        <begin position="280"/>
        <end position="299"/>
    </location>
</feature>
<evidence type="ECO:0000256" key="2">
    <source>
        <dbReference type="ARBA" id="ARBA00007015"/>
    </source>
</evidence>
<feature type="transmembrane region" description="Helical" evidence="8">
    <location>
        <begin position="465"/>
        <end position="488"/>
    </location>
</feature>
<dbReference type="Pfam" id="PF03092">
    <property type="entry name" value="BT1"/>
    <property type="match status" value="1"/>
</dbReference>
<evidence type="ECO:0000313" key="10">
    <source>
        <dbReference type="Proteomes" id="UP000626109"/>
    </source>
</evidence>
<evidence type="ECO:0000256" key="6">
    <source>
        <dbReference type="ARBA" id="ARBA00023136"/>
    </source>
</evidence>
<dbReference type="InterPro" id="IPR039309">
    <property type="entry name" value="BT1"/>
</dbReference>
<evidence type="ECO:0000256" key="8">
    <source>
        <dbReference type="SAM" id="Phobius"/>
    </source>
</evidence>
<dbReference type="PANTHER" id="PTHR31585:SF0">
    <property type="entry name" value="FOLATE-BIOPTERIN TRANSPORTER 1, CHLOROPLASTIC"/>
    <property type="match status" value="1"/>
</dbReference>
<evidence type="ECO:0000256" key="7">
    <source>
        <dbReference type="SAM" id="MobiDB-lite"/>
    </source>
</evidence>
<evidence type="ECO:0000256" key="5">
    <source>
        <dbReference type="ARBA" id="ARBA00022989"/>
    </source>
</evidence>
<sequence length="629" mass="67350">HFKNGVAENADSDEYVSRWLHAFAPHVGQPLNAQSEVKEGLRGTGSVMDALHKNRKAWGKDLNMPIFDAKELMESEEKQAEFLECMTDPGVALIKGMDGPESLETSIVGLPLRSAENTNWLIALPALGEALQLGPLRYSQASRGAMSEPAAFPVLQQLSDCTFSGGHTVTAMASRFAAVRPSHALFFVTYLAQGVQRIGKDYLRQESSSALGGDPRALQLFYNLLPEFGSLPWTLKPLLMLGAERFLGARGRCCLAALCALLCAAVWCCVAQRWGVSGSAFLLCTALVSLSSAVVDGLIDGRVAEESFDADSAASCRYLCEVGQITGGLLLGAAAWLLSLGSWEALFMTSASWLAVVPCILASMPKKGKQLVVDPADDKPDADSPKKGESLSGLKSMANRSVALVSAFAFTACLSPSLDFFLFRQHVLLLSASQQSLVSVAGSCGWFLGTSVYRHKIAPGRPAHAALRACLLLWPCGALASVAVALLAKPGPSGFWLAIAQHALAEFCKAMTFMPSTVLMQLHAARGCEGTAFTLMQWSGTIGQVLSRNLEYAFMAYFSVQPGLGSTGFEGFVFVAAASALWRLVTALLLHISISPGLEREAKLQAVVNRVHYFPMVNSTNNNINSTKR</sequence>
<keyword evidence="4 8" id="KW-0812">Transmembrane</keyword>
<keyword evidence="5 8" id="KW-1133">Transmembrane helix</keyword>
<dbReference type="SUPFAM" id="SSF103473">
    <property type="entry name" value="MFS general substrate transporter"/>
    <property type="match status" value="1"/>
</dbReference>
<evidence type="ECO:0000313" key="9">
    <source>
        <dbReference type="EMBL" id="CAE8646640.1"/>
    </source>
</evidence>
<dbReference type="Proteomes" id="UP000626109">
    <property type="component" value="Unassembled WGS sequence"/>
</dbReference>
<comment type="subcellular location">
    <subcellularLocation>
        <location evidence="1">Membrane</location>
        <topology evidence="1">Multi-pass membrane protein</topology>
    </subcellularLocation>
</comment>
<evidence type="ECO:0000256" key="3">
    <source>
        <dbReference type="ARBA" id="ARBA00022448"/>
    </source>
</evidence>
<reference evidence="9" key="1">
    <citation type="submission" date="2021-02" db="EMBL/GenBank/DDBJ databases">
        <authorList>
            <person name="Dougan E. K."/>
            <person name="Rhodes N."/>
            <person name="Thang M."/>
            <person name="Chan C."/>
        </authorList>
    </citation>
    <scope>NUCLEOTIDE SEQUENCE</scope>
</reference>
<gene>
    <name evidence="9" type="ORF">PGLA2088_LOCUS4982</name>
</gene>
<dbReference type="PANTHER" id="PTHR31585">
    <property type="entry name" value="FOLATE-BIOPTERIN TRANSPORTER 1, CHLOROPLASTIC"/>
    <property type="match status" value="1"/>
</dbReference>
<feature type="non-terminal residue" evidence="9">
    <location>
        <position position="1"/>
    </location>
</feature>
<name>A0A813I7S5_POLGL</name>
<keyword evidence="3" id="KW-0813">Transport</keyword>
<feature type="transmembrane region" description="Helical" evidence="8">
    <location>
        <begin position="402"/>
        <end position="423"/>
    </location>
</feature>